<keyword evidence="6" id="KW-1185">Reference proteome</keyword>
<comment type="subcellular location">
    <subcellularLocation>
        <location evidence="1">Endomembrane system</location>
        <topology evidence="1">Multi-pass membrane protein</topology>
    </subcellularLocation>
</comment>
<protein>
    <submittedName>
        <fullName evidence="7">Uncharacterized protein</fullName>
    </submittedName>
</protein>
<sequence length="228" mass="26055">MDSLWDPESDKYKVLCRMVHVTKASLHIGYIQMMISFVFSIFFGYHYFMAISGHLSLDHWINHYTAKYISQLLIAVAIQLILVVLMIHGVRSERRALLLPYIVYATIAILAGCAQLGTDLLNLDRNSFSYGSSEFDKVYNNSQFVSHFIGTMIHAWCLSVVWRCYGFLGEKKVARQISEQLQVTAAFHYPEQLFGWTPMPNPPPYADTVVSRPIIVHTEEDKQPLATS</sequence>
<dbReference type="AlphaFoldDB" id="A0A914C6T2"/>
<keyword evidence="2 5" id="KW-0812">Transmembrane</keyword>
<evidence type="ECO:0000256" key="4">
    <source>
        <dbReference type="ARBA" id="ARBA00023136"/>
    </source>
</evidence>
<accession>A0A914C6T2</accession>
<name>A0A914C6T2_9BILA</name>
<dbReference type="Proteomes" id="UP000887540">
    <property type="component" value="Unplaced"/>
</dbReference>
<dbReference type="PANTHER" id="PTHR12479">
    <property type="entry name" value="LYSOSOMAL-ASSOCIATED TRANSMEMBRANE PROTEIN"/>
    <property type="match status" value="1"/>
</dbReference>
<feature type="transmembrane region" description="Helical" evidence="5">
    <location>
        <begin position="27"/>
        <end position="48"/>
    </location>
</feature>
<dbReference type="InterPro" id="IPR051115">
    <property type="entry name" value="LAPTM_transporter"/>
</dbReference>
<organism evidence="6 7">
    <name type="scientific">Acrobeloides nanus</name>
    <dbReference type="NCBI Taxonomy" id="290746"/>
    <lineage>
        <taxon>Eukaryota</taxon>
        <taxon>Metazoa</taxon>
        <taxon>Ecdysozoa</taxon>
        <taxon>Nematoda</taxon>
        <taxon>Chromadorea</taxon>
        <taxon>Rhabditida</taxon>
        <taxon>Tylenchina</taxon>
        <taxon>Cephalobomorpha</taxon>
        <taxon>Cephaloboidea</taxon>
        <taxon>Cephalobidae</taxon>
        <taxon>Acrobeloides</taxon>
    </lineage>
</organism>
<evidence type="ECO:0000256" key="2">
    <source>
        <dbReference type="ARBA" id="ARBA00022692"/>
    </source>
</evidence>
<evidence type="ECO:0000256" key="1">
    <source>
        <dbReference type="ARBA" id="ARBA00004127"/>
    </source>
</evidence>
<feature type="transmembrane region" description="Helical" evidence="5">
    <location>
        <begin position="68"/>
        <end position="90"/>
    </location>
</feature>
<keyword evidence="4 5" id="KW-0472">Membrane</keyword>
<proteinExistence type="predicted"/>
<dbReference type="PANTHER" id="PTHR12479:SF13">
    <property type="entry name" value="DUF4149 DOMAIN-CONTAINING PROTEIN"/>
    <property type="match status" value="1"/>
</dbReference>
<feature type="transmembrane region" description="Helical" evidence="5">
    <location>
        <begin position="144"/>
        <end position="165"/>
    </location>
</feature>
<feature type="transmembrane region" description="Helical" evidence="5">
    <location>
        <begin position="97"/>
        <end position="117"/>
    </location>
</feature>
<dbReference type="GO" id="GO:0005765">
    <property type="term" value="C:lysosomal membrane"/>
    <property type="evidence" value="ECO:0007669"/>
    <property type="project" value="TreeGrafter"/>
</dbReference>
<dbReference type="WBParaSite" id="ACRNAN_Path_444.g1681.t1">
    <property type="protein sequence ID" value="ACRNAN_Path_444.g1681.t1"/>
    <property type="gene ID" value="ACRNAN_Path_444.g1681"/>
</dbReference>
<evidence type="ECO:0000313" key="7">
    <source>
        <dbReference type="WBParaSite" id="ACRNAN_Path_444.g1681.t1"/>
    </source>
</evidence>
<dbReference type="GO" id="GO:0012505">
    <property type="term" value="C:endomembrane system"/>
    <property type="evidence" value="ECO:0007669"/>
    <property type="project" value="UniProtKB-SubCell"/>
</dbReference>
<evidence type="ECO:0000313" key="6">
    <source>
        <dbReference type="Proteomes" id="UP000887540"/>
    </source>
</evidence>
<keyword evidence="3 5" id="KW-1133">Transmembrane helix</keyword>
<reference evidence="7" key="1">
    <citation type="submission" date="2022-11" db="UniProtKB">
        <authorList>
            <consortium name="WormBaseParasite"/>
        </authorList>
    </citation>
    <scope>IDENTIFICATION</scope>
</reference>
<evidence type="ECO:0000256" key="3">
    <source>
        <dbReference type="ARBA" id="ARBA00022989"/>
    </source>
</evidence>
<evidence type="ECO:0000256" key="5">
    <source>
        <dbReference type="SAM" id="Phobius"/>
    </source>
</evidence>